<sequence length="466" mass="49905">MKRSKNNLRIAAFLGALLALAVAGTQPAPAADPNDMSYVFASAGGPYFGTVGVPIEFDASLSYIDNGSVIEGYYWDWDMDHNYTCFSLPTCTHTWHSAFVGKVRVHVFGPGTYMTWDEAAVTVSGPETILCVVLESNGTDLHVYDPCRRHTGVNPASGNVDEKIPASSFQLTAPVSDTSDSPSIQTIAMPLYAAGDYRIELSGTRDEPFQLSVAVLRDGKPLVERLYAGEISEGESILLNVCAACPAGQLDMACGELTLSPGLEIEPNQIELTVDPNAVYDVTLLVRETHGKVPLESVTLQCNGLAARAHEDLSSKVSFDLNNFSVGAGSEQEIHARIPISATFQGKATGSITVNCSAGVTVSVPLTVKTLGVYLPVTSGAGSYQGTVGEPVCFDASGCYDVDGYIDQYAWDWDNDGCIDEYSMMPIVCHTWDTEFSGTVTYYVYDNDGHVNTMSVEVTVTEPAAP</sequence>
<dbReference type="InterPro" id="IPR035986">
    <property type="entry name" value="PKD_dom_sf"/>
</dbReference>
<keyword evidence="3" id="KW-1185">Reference proteome</keyword>
<dbReference type="EMBL" id="JASCXX010000007">
    <property type="protein sequence ID" value="MDI6448976.1"/>
    <property type="molecule type" value="Genomic_DNA"/>
</dbReference>
<evidence type="ECO:0000313" key="3">
    <source>
        <dbReference type="Proteomes" id="UP001431776"/>
    </source>
</evidence>
<feature type="signal peptide" evidence="1">
    <location>
        <begin position="1"/>
        <end position="30"/>
    </location>
</feature>
<dbReference type="SUPFAM" id="SSF49299">
    <property type="entry name" value="PKD domain"/>
    <property type="match status" value="1"/>
</dbReference>
<evidence type="ECO:0000313" key="2">
    <source>
        <dbReference type="EMBL" id="MDI6448976.1"/>
    </source>
</evidence>
<dbReference type="AlphaFoldDB" id="A0AAW6TYL5"/>
<evidence type="ECO:0000256" key="1">
    <source>
        <dbReference type="SAM" id="SignalP"/>
    </source>
</evidence>
<feature type="chain" id="PRO_5043633479" description="PKD domain-containing protein" evidence="1">
    <location>
        <begin position="31"/>
        <end position="466"/>
    </location>
</feature>
<protein>
    <recommendedName>
        <fullName evidence="4">PKD domain-containing protein</fullName>
    </recommendedName>
</protein>
<dbReference type="InterPro" id="IPR013783">
    <property type="entry name" value="Ig-like_fold"/>
</dbReference>
<reference evidence="2" key="1">
    <citation type="submission" date="2023-05" db="EMBL/GenBank/DDBJ databases">
        <title>Anaerotaeda fermentans gen. nov., sp. nov., a novel anaerobic planctomycete of the new family within the order Sedimentisphaerales isolated from Taman Peninsula, Russia.</title>
        <authorList>
            <person name="Khomyakova M.A."/>
            <person name="Merkel A.Y."/>
            <person name="Slobodkin A.I."/>
        </authorList>
    </citation>
    <scope>NUCLEOTIDE SEQUENCE</scope>
    <source>
        <strain evidence="2">M17dextr</strain>
    </source>
</reference>
<name>A0AAW6TYL5_9BACT</name>
<comment type="caution">
    <text evidence="2">The sequence shown here is derived from an EMBL/GenBank/DDBJ whole genome shotgun (WGS) entry which is preliminary data.</text>
</comment>
<dbReference type="RefSeq" id="WP_349244385.1">
    <property type="nucleotide sequence ID" value="NZ_JASCXX010000007.1"/>
</dbReference>
<proteinExistence type="predicted"/>
<gene>
    <name evidence="2" type="ORF">QJ522_07950</name>
</gene>
<keyword evidence="1" id="KW-0732">Signal</keyword>
<dbReference type="Proteomes" id="UP001431776">
    <property type="component" value="Unassembled WGS sequence"/>
</dbReference>
<evidence type="ECO:0008006" key="4">
    <source>
        <dbReference type="Google" id="ProtNLM"/>
    </source>
</evidence>
<accession>A0AAW6TYL5</accession>
<dbReference type="Gene3D" id="2.60.40.10">
    <property type="entry name" value="Immunoglobulins"/>
    <property type="match status" value="1"/>
</dbReference>
<organism evidence="2 3">
    <name type="scientific">Anaerobaca lacustris</name>
    <dbReference type="NCBI Taxonomy" id="3044600"/>
    <lineage>
        <taxon>Bacteria</taxon>
        <taxon>Pseudomonadati</taxon>
        <taxon>Planctomycetota</taxon>
        <taxon>Phycisphaerae</taxon>
        <taxon>Sedimentisphaerales</taxon>
        <taxon>Anaerobacaceae</taxon>
        <taxon>Anaerobaca</taxon>
    </lineage>
</organism>